<dbReference type="InterPro" id="IPR050951">
    <property type="entry name" value="Retrovirus_Pol_polyprotein"/>
</dbReference>
<dbReference type="Gene3D" id="3.10.10.10">
    <property type="entry name" value="HIV Type 1 Reverse Transcriptase, subunit A, domain 1"/>
    <property type="match status" value="1"/>
</dbReference>
<evidence type="ECO:0000256" key="1">
    <source>
        <dbReference type="ARBA" id="ARBA00023268"/>
    </source>
</evidence>
<dbReference type="InterPro" id="IPR041577">
    <property type="entry name" value="RT_RNaseH_2"/>
</dbReference>
<dbReference type="PANTHER" id="PTHR37984">
    <property type="entry name" value="PROTEIN CBG26694"/>
    <property type="match status" value="1"/>
</dbReference>
<keyword evidence="1" id="KW-0511">Multifunctional enzyme</keyword>
<gene>
    <name evidence="3" type="ORF">ANCCEY_08362</name>
</gene>
<keyword evidence="4" id="KW-1185">Reference proteome</keyword>
<dbReference type="Pfam" id="PF17919">
    <property type="entry name" value="RT_RNaseH_2"/>
    <property type="match status" value="1"/>
</dbReference>
<name>A0A0D6LY56_9BILA</name>
<evidence type="ECO:0000259" key="2">
    <source>
        <dbReference type="Pfam" id="PF17919"/>
    </source>
</evidence>
<evidence type="ECO:0000313" key="3">
    <source>
        <dbReference type="EMBL" id="EPB72552.1"/>
    </source>
</evidence>
<dbReference type="GO" id="GO:0003824">
    <property type="term" value="F:catalytic activity"/>
    <property type="evidence" value="ECO:0007669"/>
    <property type="project" value="UniProtKB-KW"/>
</dbReference>
<dbReference type="InterPro" id="IPR043128">
    <property type="entry name" value="Rev_trsase/Diguanyl_cyclase"/>
</dbReference>
<protein>
    <recommendedName>
        <fullName evidence="2">Reverse transcriptase/retrotransposon-derived protein RNase H-like domain-containing protein</fullName>
    </recommendedName>
</protein>
<dbReference type="Gene3D" id="3.30.70.270">
    <property type="match status" value="2"/>
</dbReference>
<proteinExistence type="predicted"/>
<sequence>MLHQHPLPTVEDVFNKLNGGEILFSRIDLADTYLQIEVDDENKELLTINTHRGLFPHNRLTFGVRSAPGILQHTIDSMIAGLNGVAAYLNDIIVRATTWKTNARIWKPYSSGFTPTASASAWKTSLVSGHGPLIYYGVFIKDMLQLRTPLDALSKKSTAFKWSPGCQDAFEKAKKVLPLHYCSRISIRNWKLIVAADATDYDIGAVITHRFADGTEKAICHASRNLTNAEKKYGQIEKEG</sequence>
<dbReference type="SUPFAM" id="SSF56672">
    <property type="entry name" value="DNA/RNA polymerases"/>
    <property type="match status" value="1"/>
</dbReference>
<dbReference type="Proteomes" id="UP000054495">
    <property type="component" value="Unassembled WGS sequence"/>
</dbReference>
<accession>A0A0D6LY56</accession>
<reference evidence="3 4" key="1">
    <citation type="submission" date="2013-05" db="EMBL/GenBank/DDBJ databases">
        <title>Draft genome of the parasitic nematode Anyclostoma ceylanicum.</title>
        <authorList>
            <person name="Mitreva M."/>
        </authorList>
    </citation>
    <scope>NUCLEOTIDE SEQUENCE [LARGE SCALE GENOMIC DNA]</scope>
</reference>
<evidence type="ECO:0000313" key="4">
    <source>
        <dbReference type="Proteomes" id="UP000054495"/>
    </source>
</evidence>
<dbReference type="EMBL" id="KE125038">
    <property type="protein sequence ID" value="EPB72552.1"/>
    <property type="molecule type" value="Genomic_DNA"/>
</dbReference>
<organism evidence="3 4">
    <name type="scientific">Ancylostoma ceylanicum</name>
    <dbReference type="NCBI Taxonomy" id="53326"/>
    <lineage>
        <taxon>Eukaryota</taxon>
        <taxon>Metazoa</taxon>
        <taxon>Ecdysozoa</taxon>
        <taxon>Nematoda</taxon>
        <taxon>Chromadorea</taxon>
        <taxon>Rhabditida</taxon>
        <taxon>Rhabditina</taxon>
        <taxon>Rhabditomorpha</taxon>
        <taxon>Strongyloidea</taxon>
        <taxon>Ancylostomatidae</taxon>
        <taxon>Ancylostomatinae</taxon>
        <taxon>Ancylostoma</taxon>
    </lineage>
</organism>
<dbReference type="AlphaFoldDB" id="A0A0D6LY56"/>
<dbReference type="PANTHER" id="PTHR37984:SF5">
    <property type="entry name" value="PROTEIN NYNRIN-LIKE"/>
    <property type="match status" value="1"/>
</dbReference>
<feature type="domain" description="Reverse transcriptase/retrotransposon-derived protein RNase H-like" evidence="2">
    <location>
        <begin position="162"/>
        <end position="239"/>
    </location>
</feature>
<dbReference type="InterPro" id="IPR043502">
    <property type="entry name" value="DNA/RNA_pol_sf"/>
</dbReference>